<comment type="caution">
    <text evidence="1">The sequence shown here is derived from an EMBL/GenBank/DDBJ whole genome shotgun (WGS) entry which is preliminary data.</text>
</comment>
<reference evidence="1" key="1">
    <citation type="submission" date="2022-06" db="EMBL/GenBank/DDBJ databases">
        <title>Phylogenomic reconstructions and comparative analyses of Kickxellomycotina fungi.</title>
        <authorList>
            <person name="Reynolds N.K."/>
            <person name="Stajich J.E."/>
            <person name="Barry K."/>
            <person name="Grigoriev I.V."/>
            <person name="Crous P."/>
            <person name="Smith M.E."/>
        </authorList>
    </citation>
    <scope>NUCLEOTIDE SEQUENCE</scope>
    <source>
        <strain evidence="1">RSA 2271</strain>
    </source>
</reference>
<evidence type="ECO:0000313" key="2">
    <source>
        <dbReference type="Proteomes" id="UP001145114"/>
    </source>
</evidence>
<accession>A0ACC1HKA9</accession>
<dbReference type="EMBL" id="JAMZIH010003142">
    <property type="protein sequence ID" value="KAJ1677015.1"/>
    <property type="molecule type" value="Genomic_DNA"/>
</dbReference>
<gene>
    <name evidence="1" type="ORF">EV182_007051</name>
</gene>
<feature type="non-terminal residue" evidence="1">
    <location>
        <position position="1"/>
    </location>
</feature>
<protein>
    <submittedName>
        <fullName evidence="1">Uncharacterized protein</fullName>
    </submittedName>
</protein>
<keyword evidence="2" id="KW-1185">Reference proteome</keyword>
<feature type="non-terminal residue" evidence="1">
    <location>
        <position position="243"/>
    </location>
</feature>
<evidence type="ECO:0000313" key="1">
    <source>
        <dbReference type="EMBL" id="KAJ1677015.1"/>
    </source>
</evidence>
<name>A0ACC1HKA9_9FUNG</name>
<sequence>KWRSLRYVRLAKDILENVVHVKEANILCKALDQNIIFQLAIFEGGVDSYPASCFEPDGNPAATGSIVDDDGEPLSSSIGSKIPRVAVRVIDFRNQIVGILGLGEFRNRLDCTRRVAMYKQCPGYSPHFSSIASSLLTEHPSSRRYSLIGQCAYPIILGPRVPCTVAFSAHVFDSMTYTVTGRVAGTIRIEVPPYPPTLSADADAYRVISVQVVSAHGLPSSIPLVPRGDQEEDFEIGLSHEWL</sequence>
<organism evidence="1 2">
    <name type="scientific">Spiromyces aspiralis</name>
    <dbReference type="NCBI Taxonomy" id="68401"/>
    <lineage>
        <taxon>Eukaryota</taxon>
        <taxon>Fungi</taxon>
        <taxon>Fungi incertae sedis</taxon>
        <taxon>Zoopagomycota</taxon>
        <taxon>Kickxellomycotina</taxon>
        <taxon>Kickxellomycetes</taxon>
        <taxon>Kickxellales</taxon>
        <taxon>Kickxellaceae</taxon>
        <taxon>Spiromyces</taxon>
    </lineage>
</organism>
<dbReference type="Proteomes" id="UP001145114">
    <property type="component" value="Unassembled WGS sequence"/>
</dbReference>
<proteinExistence type="predicted"/>